<dbReference type="EMBL" id="JBDGHN010000007">
    <property type="protein sequence ID" value="MEN2752335.1"/>
    <property type="molecule type" value="Genomic_DNA"/>
</dbReference>
<accession>A0ABU9XE84</accession>
<name>A0ABU9XE84_9GAMM</name>
<gene>
    <name evidence="2" type="ORF">AAIR29_11920</name>
</gene>
<reference evidence="2 3" key="1">
    <citation type="submission" date="2024-05" db="EMBL/GenBank/DDBJ databases">
        <authorList>
            <person name="Kim H.-Y."/>
            <person name="Kim E."/>
            <person name="Cai Y."/>
            <person name="Yang S.-M."/>
            <person name="Lee W."/>
        </authorList>
    </citation>
    <scope>NUCLEOTIDE SEQUENCE [LARGE SCALE GENOMIC DNA]</scope>
    <source>
        <strain evidence="2 3">FBL11</strain>
    </source>
</reference>
<proteinExistence type="predicted"/>
<keyword evidence="1" id="KW-1133">Transmembrane helix</keyword>
<evidence type="ECO:0000256" key="1">
    <source>
        <dbReference type="SAM" id="Phobius"/>
    </source>
</evidence>
<organism evidence="2 3">
    <name type="scientific">Psychrobacter saeujeotis</name>
    <dbReference type="NCBI Taxonomy" id="3143436"/>
    <lineage>
        <taxon>Bacteria</taxon>
        <taxon>Pseudomonadati</taxon>
        <taxon>Pseudomonadota</taxon>
        <taxon>Gammaproteobacteria</taxon>
        <taxon>Moraxellales</taxon>
        <taxon>Moraxellaceae</taxon>
        <taxon>Psychrobacter</taxon>
    </lineage>
</organism>
<keyword evidence="1" id="KW-0472">Membrane</keyword>
<evidence type="ECO:0000313" key="3">
    <source>
        <dbReference type="Proteomes" id="UP001461960"/>
    </source>
</evidence>
<dbReference type="RefSeq" id="WP_345832465.1">
    <property type="nucleotide sequence ID" value="NZ_JBDGHN010000007.1"/>
</dbReference>
<keyword evidence="3" id="KW-1185">Reference proteome</keyword>
<comment type="caution">
    <text evidence="2">The sequence shown here is derived from an EMBL/GenBank/DDBJ whole genome shotgun (WGS) entry which is preliminary data.</text>
</comment>
<sequence length="61" mass="6701">MSDNHTKINSKPQHGAHSRELGLLLSLIIFMAWLVGISLLLSLMSCQPNEPINFIIGISSL</sequence>
<keyword evidence="1" id="KW-0812">Transmembrane</keyword>
<dbReference type="Proteomes" id="UP001461960">
    <property type="component" value="Unassembled WGS sequence"/>
</dbReference>
<protein>
    <submittedName>
        <fullName evidence="2">Uncharacterized protein</fullName>
    </submittedName>
</protein>
<evidence type="ECO:0000313" key="2">
    <source>
        <dbReference type="EMBL" id="MEN2752335.1"/>
    </source>
</evidence>
<feature type="transmembrane region" description="Helical" evidence="1">
    <location>
        <begin position="21"/>
        <end position="44"/>
    </location>
</feature>